<evidence type="ECO:0000313" key="2">
    <source>
        <dbReference type="EMBL" id="CAG6740088.1"/>
    </source>
</evidence>
<reference evidence="2" key="1">
    <citation type="submission" date="2021-05" db="EMBL/GenBank/DDBJ databases">
        <authorList>
            <person name="Alioto T."/>
            <person name="Alioto T."/>
            <person name="Gomez Garrido J."/>
        </authorList>
    </citation>
    <scope>NUCLEOTIDE SEQUENCE</scope>
</reference>
<name>A0A8D8Z3A7_9HEMI</name>
<keyword evidence="1" id="KW-0732">Signal</keyword>
<feature type="signal peptide" evidence="1">
    <location>
        <begin position="1"/>
        <end position="20"/>
    </location>
</feature>
<evidence type="ECO:0000256" key="1">
    <source>
        <dbReference type="SAM" id="SignalP"/>
    </source>
</evidence>
<organism evidence="2">
    <name type="scientific">Cacopsylla melanoneura</name>
    <dbReference type="NCBI Taxonomy" id="428564"/>
    <lineage>
        <taxon>Eukaryota</taxon>
        <taxon>Metazoa</taxon>
        <taxon>Ecdysozoa</taxon>
        <taxon>Arthropoda</taxon>
        <taxon>Hexapoda</taxon>
        <taxon>Insecta</taxon>
        <taxon>Pterygota</taxon>
        <taxon>Neoptera</taxon>
        <taxon>Paraneoptera</taxon>
        <taxon>Hemiptera</taxon>
        <taxon>Sternorrhyncha</taxon>
        <taxon>Psylloidea</taxon>
        <taxon>Psyllidae</taxon>
        <taxon>Psyllinae</taxon>
        <taxon>Cacopsylla</taxon>
    </lineage>
</organism>
<dbReference type="EMBL" id="HBUF01417121">
    <property type="protein sequence ID" value="CAG6740088.1"/>
    <property type="molecule type" value="Transcribed_RNA"/>
</dbReference>
<accession>A0A8D8Z3A7</accession>
<proteinExistence type="predicted"/>
<feature type="chain" id="PRO_5034247236" evidence="1">
    <location>
        <begin position="21"/>
        <end position="131"/>
    </location>
</feature>
<dbReference type="AlphaFoldDB" id="A0A8D8Z3A7"/>
<protein>
    <submittedName>
        <fullName evidence="2">Uncharacterized protein</fullName>
    </submittedName>
</protein>
<sequence length="131" mass="14393">MLRVILLGLMMASVVDLSLAWTAEDATSMKKFTDLNLTEWPVCFVDKINNNCDKLKGAMAAIVSSKKPGSKNISTSCLCERTETDTTLGTDYQCSCSSKYQTGSGAKESYDEKVWTNMSGTHAQFQITLLK</sequence>